<proteinExistence type="predicted"/>
<dbReference type="Gene3D" id="3.90.1300.10">
    <property type="entry name" value="Amidase signature (AS) domain"/>
    <property type="match status" value="1"/>
</dbReference>
<evidence type="ECO:0000259" key="1">
    <source>
        <dbReference type="Pfam" id="PF01425"/>
    </source>
</evidence>
<dbReference type="Proteomes" id="UP001149074">
    <property type="component" value="Unassembled WGS sequence"/>
</dbReference>
<dbReference type="SUPFAM" id="SSF75304">
    <property type="entry name" value="Amidase signature (AS) enzymes"/>
    <property type="match status" value="1"/>
</dbReference>
<evidence type="ECO:0000313" key="2">
    <source>
        <dbReference type="EMBL" id="KAJ5110901.1"/>
    </source>
</evidence>
<accession>A0A9W9G2Q4</accession>
<dbReference type="EMBL" id="JAPQKI010000002">
    <property type="protein sequence ID" value="KAJ5110901.1"/>
    <property type="molecule type" value="Genomic_DNA"/>
</dbReference>
<dbReference type="OrthoDB" id="1879366at2759"/>
<reference evidence="2" key="2">
    <citation type="journal article" date="2023" name="IMA Fungus">
        <title>Comparative genomic study of the Penicillium genus elucidates a diverse pangenome and 15 lateral gene transfer events.</title>
        <authorList>
            <person name="Petersen C."/>
            <person name="Sorensen T."/>
            <person name="Nielsen M.R."/>
            <person name="Sondergaard T.E."/>
            <person name="Sorensen J.L."/>
            <person name="Fitzpatrick D.A."/>
            <person name="Frisvad J.C."/>
            <person name="Nielsen K.L."/>
        </authorList>
    </citation>
    <scope>NUCLEOTIDE SEQUENCE</scope>
    <source>
        <strain evidence="2">IBT 30761</strain>
    </source>
</reference>
<dbReference type="AlphaFoldDB" id="A0A9W9G2Q4"/>
<protein>
    <submittedName>
        <fullName evidence="2">Amidase signature enzyme</fullName>
    </submittedName>
</protein>
<dbReference type="RefSeq" id="XP_056478971.1">
    <property type="nucleotide sequence ID" value="XM_056613930.1"/>
</dbReference>
<keyword evidence="3" id="KW-1185">Reference proteome</keyword>
<organism evidence="2 3">
    <name type="scientific">Penicillium argentinense</name>
    <dbReference type="NCBI Taxonomy" id="1131581"/>
    <lineage>
        <taxon>Eukaryota</taxon>
        <taxon>Fungi</taxon>
        <taxon>Dikarya</taxon>
        <taxon>Ascomycota</taxon>
        <taxon>Pezizomycotina</taxon>
        <taxon>Eurotiomycetes</taxon>
        <taxon>Eurotiomycetidae</taxon>
        <taxon>Eurotiales</taxon>
        <taxon>Aspergillaceae</taxon>
        <taxon>Penicillium</taxon>
    </lineage>
</organism>
<evidence type="ECO:0000313" key="3">
    <source>
        <dbReference type="Proteomes" id="UP001149074"/>
    </source>
</evidence>
<dbReference type="GeneID" id="81352909"/>
<sequence>MATCENFCNSTSSYTSGQGVVENPYAAGYSAGGTPPSVAALLGAGHIDIGLGVDRSGSIRIPSSLTGYKFQVSLAHSAHSTHPS</sequence>
<dbReference type="Pfam" id="PF01425">
    <property type="entry name" value="Amidase"/>
    <property type="match status" value="1"/>
</dbReference>
<dbReference type="InterPro" id="IPR036928">
    <property type="entry name" value="AS_sf"/>
</dbReference>
<name>A0A9W9G2Q4_9EURO</name>
<reference evidence="2" key="1">
    <citation type="submission" date="2022-11" db="EMBL/GenBank/DDBJ databases">
        <authorList>
            <person name="Petersen C."/>
        </authorList>
    </citation>
    <scope>NUCLEOTIDE SEQUENCE</scope>
    <source>
        <strain evidence="2">IBT 30761</strain>
    </source>
</reference>
<comment type="caution">
    <text evidence="2">The sequence shown here is derived from an EMBL/GenBank/DDBJ whole genome shotgun (WGS) entry which is preliminary data.</text>
</comment>
<gene>
    <name evidence="2" type="ORF">N7532_001436</name>
</gene>
<feature type="domain" description="Amidase" evidence="1">
    <location>
        <begin position="6"/>
        <end position="67"/>
    </location>
</feature>
<dbReference type="InterPro" id="IPR023631">
    <property type="entry name" value="Amidase_dom"/>
</dbReference>